<reference evidence="7 8" key="1">
    <citation type="journal article" date="2020" name="Cell">
        <title>Large-Scale Comparative Analyses of Tick Genomes Elucidate Their Genetic Diversity and Vector Capacities.</title>
        <authorList>
            <consortium name="Tick Genome and Microbiome Consortium (TIGMIC)"/>
            <person name="Jia N."/>
            <person name="Wang J."/>
            <person name="Shi W."/>
            <person name="Du L."/>
            <person name="Sun Y."/>
            <person name="Zhan W."/>
            <person name="Jiang J.F."/>
            <person name="Wang Q."/>
            <person name="Zhang B."/>
            <person name="Ji P."/>
            <person name="Bell-Sakyi L."/>
            <person name="Cui X.M."/>
            <person name="Yuan T.T."/>
            <person name="Jiang B.G."/>
            <person name="Yang W.F."/>
            <person name="Lam T.T."/>
            <person name="Chang Q.C."/>
            <person name="Ding S.J."/>
            <person name="Wang X.J."/>
            <person name="Zhu J.G."/>
            <person name="Ruan X.D."/>
            <person name="Zhao L."/>
            <person name="Wei J.T."/>
            <person name="Ye R.Z."/>
            <person name="Que T.C."/>
            <person name="Du C.H."/>
            <person name="Zhou Y.H."/>
            <person name="Cheng J.X."/>
            <person name="Dai P.F."/>
            <person name="Guo W.B."/>
            <person name="Han X.H."/>
            <person name="Huang E.J."/>
            <person name="Li L.F."/>
            <person name="Wei W."/>
            <person name="Gao Y.C."/>
            <person name="Liu J.Z."/>
            <person name="Shao H.Z."/>
            <person name="Wang X."/>
            <person name="Wang C.C."/>
            <person name="Yang T.C."/>
            <person name="Huo Q.B."/>
            <person name="Li W."/>
            <person name="Chen H.Y."/>
            <person name="Chen S.E."/>
            <person name="Zhou L.G."/>
            <person name="Ni X.B."/>
            <person name="Tian J.H."/>
            <person name="Sheng Y."/>
            <person name="Liu T."/>
            <person name="Pan Y.S."/>
            <person name="Xia L.Y."/>
            <person name="Li J."/>
            <person name="Zhao F."/>
            <person name="Cao W.C."/>
        </authorList>
    </citation>
    <scope>NUCLEOTIDE SEQUENCE [LARGE SCALE GENOMIC DNA]</scope>
    <source>
        <strain evidence="7">HaeL-2018</strain>
    </source>
</reference>
<dbReference type="GO" id="GO:0016671">
    <property type="term" value="F:oxidoreductase activity, acting on a sulfur group of donors, disulfide as acceptor"/>
    <property type="evidence" value="ECO:0007669"/>
    <property type="project" value="InterPro"/>
</dbReference>
<evidence type="ECO:0000256" key="1">
    <source>
        <dbReference type="ARBA" id="ARBA00004613"/>
    </source>
</evidence>
<evidence type="ECO:0000313" key="8">
    <source>
        <dbReference type="Proteomes" id="UP000821853"/>
    </source>
</evidence>
<organism evidence="7 8">
    <name type="scientific">Haemaphysalis longicornis</name>
    <name type="common">Bush tick</name>
    <dbReference type="NCBI Taxonomy" id="44386"/>
    <lineage>
        <taxon>Eukaryota</taxon>
        <taxon>Metazoa</taxon>
        <taxon>Ecdysozoa</taxon>
        <taxon>Arthropoda</taxon>
        <taxon>Chelicerata</taxon>
        <taxon>Arachnida</taxon>
        <taxon>Acari</taxon>
        <taxon>Parasitiformes</taxon>
        <taxon>Ixodida</taxon>
        <taxon>Ixodoidea</taxon>
        <taxon>Ixodidae</taxon>
        <taxon>Haemaphysalinae</taxon>
        <taxon>Haemaphysalis</taxon>
    </lineage>
</organism>
<dbReference type="GO" id="GO:0005576">
    <property type="term" value="C:extracellular region"/>
    <property type="evidence" value="ECO:0007669"/>
    <property type="project" value="UniProtKB-SubCell"/>
</dbReference>
<keyword evidence="4 6" id="KW-0732">Signal</keyword>
<comment type="similarity">
    <text evidence="2">Belongs to the GILT family.</text>
</comment>
<accession>A0A9J6FVE0</accession>
<keyword evidence="5" id="KW-0325">Glycoprotein</keyword>
<gene>
    <name evidence="7" type="ORF">HPB48_008307</name>
</gene>
<dbReference type="PANTHER" id="PTHR13234:SF8">
    <property type="entry name" value="GAMMA-INTERFERON-INDUCIBLE LYSOSOMAL THIOL REDUCTASE"/>
    <property type="match status" value="1"/>
</dbReference>
<dbReference type="EMBL" id="JABSTR010000004">
    <property type="protein sequence ID" value="KAH9366273.1"/>
    <property type="molecule type" value="Genomic_DNA"/>
</dbReference>
<evidence type="ECO:0000256" key="4">
    <source>
        <dbReference type="ARBA" id="ARBA00022729"/>
    </source>
</evidence>
<evidence type="ECO:0000256" key="3">
    <source>
        <dbReference type="ARBA" id="ARBA00022525"/>
    </source>
</evidence>
<feature type="signal peptide" evidence="6">
    <location>
        <begin position="1"/>
        <end position="25"/>
    </location>
</feature>
<feature type="chain" id="PRO_5039924512" description="Gamma-interferon inducible lysosomal thiol reductase" evidence="6">
    <location>
        <begin position="26"/>
        <end position="217"/>
    </location>
</feature>
<evidence type="ECO:0000256" key="2">
    <source>
        <dbReference type="ARBA" id="ARBA00005679"/>
    </source>
</evidence>
<dbReference type="PANTHER" id="PTHR13234">
    <property type="entry name" value="GAMMA-INTERFERON INDUCIBLE LYSOSOMAL THIOL REDUCTASE GILT"/>
    <property type="match status" value="1"/>
</dbReference>
<dbReference type="Proteomes" id="UP000821853">
    <property type="component" value="Chromosome 2"/>
</dbReference>
<proteinExistence type="inferred from homology"/>
<sequence>MKPRSVVGVLSALLCFLATIYVCHCQKTYYQASSSVSVVLYYECLCPYSRAFITQQLWPTYSKLESYMKVKIVPYGNAKMITGSGGSKFSFQCQHGANECYGNKVQASAASMAKSMKLLLKFLNCMSQKSNAHLYGKSCAYSVGSFRWSFIEKCARGRQGDKLLRQMDSLTRGHWPRIGYVPYVEVNGHLNPRATTNLFSLICELLGKPKPKICLAE</sequence>
<dbReference type="VEuPathDB" id="VectorBase:HLOH_047527"/>
<keyword evidence="8" id="KW-1185">Reference proteome</keyword>
<dbReference type="OMA" id="YIEAQCP"/>
<dbReference type="Pfam" id="PF03227">
    <property type="entry name" value="GILT"/>
    <property type="match status" value="1"/>
</dbReference>
<comment type="caution">
    <text evidence="7">The sequence shown here is derived from an EMBL/GenBank/DDBJ whole genome shotgun (WGS) entry which is preliminary data.</text>
</comment>
<comment type="subcellular location">
    <subcellularLocation>
        <location evidence="1">Secreted</location>
    </subcellularLocation>
</comment>
<name>A0A9J6FVE0_HAELO</name>
<evidence type="ECO:0008006" key="9">
    <source>
        <dbReference type="Google" id="ProtNLM"/>
    </source>
</evidence>
<dbReference type="OrthoDB" id="958254at2759"/>
<keyword evidence="3" id="KW-0964">Secreted</keyword>
<dbReference type="AlphaFoldDB" id="A0A9J6FVE0"/>
<evidence type="ECO:0000313" key="7">
    <source>
        <dbReference type="EMBL" id="KAH9366273.1"/>
    </source>
</evidence>
<protein>
    <recommendedName>
        <fullName evidence="9">Gamma-interferon inducible lysosomal thiol reductase</fullName>
    </recommendedName>
</protein>
<evidence type="ECO:0000256" key="5">
    <source>
        <dbReference type="ARBA" id="ARBA00023180"/>
    </source>
</evidence>
<evidence type="ECO:0000256" key="6">
    <source>
        <dbReference type="SAM" id="SignalP"/>
    </source>
</evidence>
<dbReference type="InterPro" id="IPR004911">
    <property type="entry name" value="Interferon-induced_GILT"/>
</dbReference>